<dbReference type="EMBL" id="JFDO01000024">
    <property type="protein sequence ID" value="KEZ18449.1"/>
    <property type="molecule type" value="Genomic_DNA"/>
</dbReference>
<dbReference type="GO" id="GO:0007059">
    <property type="term" value="P:chromosome segregation"/>
    <property type="evidence" value="ECO:0007669"/>
    <property type="project" value="UniProtKB-KW"/>
</dbReference>
<protein>
    <recommendedName>
        <fullName evidence="2">Segregation and condensation protein A</fullName>
    </recommendedName>
</protein>
<evidence type="ECO:0000313" key="3">
    <source>
        <dbReference type="EMBL" id="KEZ18449.1"/>
    </source>
</evidence>
<dbReference type="PANTHER" id="PTHR33969">
    <property type="entry name" value="SEGREGATION AND CONDENSATION PROTEIN A"/>
    <property type="match status" value="1"/>
</dbReference>
<gene>
    <name evidence="3" type="primary">scpA</name>
    <name evidence="3" type="ORF">MCAPa_5560</name>
</gene>
<keyword evidence="1" id="KW-0159">Chromosome partition</keyword>
<dbReference type="Proteomes" id="UP000028533">
    <property type="component" value="Unassembled WGS sequence"/>
</dbReference>
<evidence type="ECO:0000256" key="2">
    <source>
        <dbReference type="ARBA" id="ARBA00044777"/>
    </source>
</evidence>
<reference evidence="3 4" key="1">
    <citation type="submission" date="2014-02" db="EMBL/GenBank/DDBJ databases">
        <title>Genome sequence of Mycoplasma capricolum subsp. capricolum strain 14232.</title>
        <authorList>
            <person name="Sirand-Pugnet P."/>
            <person name="Breton M."/>
            <person name="Dordet-Frisoni E."/>
            <person name="Baranowski E."/>
            <person name="Barre A."/>
            <person name="Couture C."/>
            <person name="Dupuy V."/>
            <person name="Gaurivaud P."/>
            <person name="Jacob D."/>
            <person name="Lemaitre C."/>
            <person name="Manso-Silvan L."/>
            <person name="Nikolski M."/>
            <person name="Nouvel L.-X."/>
            <person name="Poumarat F."/>
            <person name="Tardy F."/>
            <person name="Thebault P."/>
            <person name="Theil S."/>
            <person name="Citti C."/>
            <person name="Thiaucourt F."/>
            <person name="Blanchard A."/>
        </authorList>
    </citation>
    <scope>NUCLEOTIDE SEQUENCE [LARGE SCALE GENOMIC DNA]</scope>
    <source>
        <strain evidence="3 4">14232</strain>
    </source>
</reference>
<evidence type="ECO:0000313" key="4">
    <source>
        <dbReference type="Proteomes" id="UP000028533"/>
    </source>
</evidence>
<accession>A0A084EKF7</accession>
<dbReference type="AlphaFoldDB" id="A0A084EKF7"/>
<dbReference type="RefSeq" id="WP_036432081.1">
    <property type="nucleotide sequence ID" value="NZ_JFDO01000024.1"/>
</dbReference>
<proteinExistence type="predicted"/>
<comment type="caution">
    <text evidence="3">The sequence shown here is derived from an EMBL/GenBank/DDBJ whole genome shotgun (WGS) entry which is preliminary data.</text>
</comment>
<evidence type="ECO:0000256" key="1">
    <source>
        <dbReference type="ARBA" id="ARBA00022829"/>
    </source>
</evidence>
<organism evidence="3 4">
    <name type="scientific">Mycoplasma capricolum subsp. capricolum 14232</name>
    <dbReference type="NCBI Taxonomy" id="1188238"/>
    <lineage>
        <taxon>Bacteria</taxon>
        <taxon>Bacillati</taxon>
        <taxon>Mycoplasmatota</taxon>
        <taxon>Mollicutes</taxon>
        <taxon>Mycoplasmataceae</taxon>
        <taxon>Mycoplasma</taxon>
    </lineage>
</organism>
<dbReference type="InterPro" id="IPR003768">
    <property type="entry name" value="ScpA"/>
</dbReference>
<name>A0A084EKF7_MYCCA</name>
<dbReference type="Gene3D" id="6.10.250.2410">
    <property type="match status" value="1"/>
</dbReference>
<sequence length="278" mass="32987">MKHWQELTIDQFSGPIELLWLMIKEKKLDIVELSLLEIVDQYLAYIKQNQQLDIEIASEYLIIASQLIELKSRYLLFKDQQDEQVDQIDYDDLVYQISQYNQIKEISDQLFNAQEVYLQTFSKKRSKQTFKKDLIFKNPEPLIDLNDLDLDKLTEIFYNVITNSKSLNYQTDFELETEIYQTLTTPSLSVHEVILDVVNKVTSNKLKEWKLEELLDILEFNLKNFIVIFLAILDLVRYQILEIDTRGKDIYVCLRKEVIENENLITQQLEVIANETTI</sequence>
<dbReference type="Pfam" id="PF02616">
    <property type="entry name" value="SMC_ScpA"/>
    <property type="match status" value="1"/>
</dbReference>
<dbReference type="PANTHER" id="PTHR33969:SF2">
    <property type="entry name" value="SEGREGATION AND CONDENSATION PROTEIN A"/>
    <property type="match status" value="1"/>
</dbReference>